<accession>A0A267F0T8</accession>
<dbReference type="EMBL" id="NIVC01001540">
    <property type="protein sequence ID" value="PAA66699.1"/>
    <property type="molecule type" value="Genomic_DNA"/>
</dbReference>
<dbReference type="Gene3D" id="3.40.50.720">
    <property type="entry name" value="NAD(P)-binding Rossmann-like Domain"/>
    <property type="match status" value="1"/>
</dbReference>
<comment type="caution">
    <text evidence="6">The sequence shown here is derived from an EMBL/GenBank/DDBJ whole genome shotgun (WGS) entry which is preliminary data.</text>
</comment>
<dbReference type="GO" id="GO:0005524">
    <property type="term" value="F:ATP binding"/>
    <property type="evidence" value="ECO:0007669"/>
    <property type="project" value="InterPro"/>
</dbReference>
<sequence>MAAEATKPVRIFVNHVDEYQGYHISKYLSQCAVGATLEDNEEEEEEAGSVLSGDFPVKPKEGCYEIHGTLKKTGAKQPEFVKEILSYDTREQMYEHLVECDVIVYDITQDPDQIEEAMWALTELHQDIEKLESQKVFILLSTVMTWAKSKPADEEDLESPLTEEDYRKRKPHQNYKEHLAAEKAAVKYGKTKKSRLTTYIVASGLTYGCGENIFHSFFKAAWHNAFTLPVYGNGQNVLPMIHIRDLAAVLQNIADSKPKVKYLVAVDDSQNMLDEVVKAVSVGLCTGKIRTVTKEEAALSKDIDQATLDQLMLSLRLDAIYVKENFKINWACETGIVENIDQIIKEYKKERGLQPIKACILGPPASGKSVIVKQLCDFYKLHHIRAKDVITEAIANLQRSAARADAEEEDDDGKAAEDAETLEQVNENMAENNDRLDDSFVIRFFREKLASKACQNQGFILDGFPKTKQQAEDLFAPDEDDEEEGEDGGGPFNKRLMPDQLFVLEAGDDFLKRRVMQLPEAVVAGTHNTEEGLLRRLSEYRAINTEDDSVVMYFDEKEIHPDVFDVSKDDSTMHAALVERIKKAIGKPRNYGLTPEEQEEIRRREETERLENEKRERDERERRERQEADERKRRQEEWAARLEEVKREEHELLEIRSEPLRNYLMKHVMPNLTKGLMECAKVRPDDAIDYLAEYLFRNNPQVD</sequence>
<dbReference type="SUPFAM" id="SSF51735">
    <property type="entry name" value="NAD(P)-binding Rossmann-fold domains"/>
    <property type="match status" value="1"/>
</dbReference>
<dbReference type="InterPro" id="IPR036291">
    <property type="entry name" value="NAD(P)-bd_dom_sf"/>
</dbReference>
<dbReference type="STRING" id="282301.A0A267F0T8"/>
<evidence type="ECO:0000256" key="5">
    <source>
        <dbReference type="SAM" id="MobiDB-lite"/>
    </source>
</evidence>
<dbReference type="PANTHER" id="PTHR23359">
    <property type="entry name" value="NUCLEOTIDE KINASE"/>
    <property type="match status" value="1"/>
</dbReference>
<evidence type="ECO:0008006" key="8">
    <source>
        <dbReference type="Google" id="ProtNLM"/>
    </source>
</evidence>
<feature type="region of interest" description="Disordered" evidence="5">
    <location>
        <begin position="589"/>
        <end position="635"/>
    </location>
</feature>
<dbReference type="SUPFAM" id="SSF52540">
    <property type="entry name" value="P-loop containing nucleoside triphosphate hydrolases"/>
    <property type="match status" value="1"/>
</dbReference>
<evidence type="ECO:0000256" key="4">
    <source>
        <dbReference type="SAM" id="Coils"/>
    </source>
</evidence>
<gene>
    <name evidence="6" type="ORF">BOX15_Mlig018534g1</name>
</gene>
<proteinExistence type="predicted"/>
<dbReference type="InterPro" id="IPR007858">
    <property type="entry name" value="Dpy-30_motif"/>
</dbReference>
<evidence type="ECO:0000256" key="1">
    <source>
        <dbReference type="ARBA" id="ARBA00022679"/>
    </source>
</evidence>
<evidence type="ECO:0000313" key="7">
    <source>
        <dbReference type="Proteomes" id="UP000215902"/>
    </source>
</evidence>
<keyword evidence="2" id="KW-0547">Nucleotide-binding</keyword>
<protein>
    <recommendedName>
        <fullName evidence="8">Adenylate kinase 7</fullName>
    </recommendedName>
</protein>
<evidence type="ECO:0000256" key="2">
    <source>
        <dbReference type="ARBA" id="ARBA00022741"/>
    </source>
</evidence>
<dbReference type="InterPro" id="IPR047499">
    <property type="entry name" value="DD_AK7"/>
</dbReference>
<reference evidence="6 7" key="1">
    <citation type="submission" date="2017-06" db="EMBL/GenBank/DDBJ databases">
        <title>A platform for efficient transgenesis in Macrostomum lignano, a flatworm model organism for stem cell research.</title>
        <authorList>
            <person name="Berezikov E."/>
        </authorList>
    </citation>
    <scope>NUCLEOTIDE SEQUENCE [LARGE SCALE GENOMIC DNA]</scope>
    <source>
        <strain evidence="6">DV1</strain>
        <tissue evidence="6">Whole organism</tissue>
    </source>
</reference>
<organism evidence="6 7">
    <name type="scientific">Macrostomum lignano</name>
    <dbReference type="NCBI Taxonomy" id="282301"/>
    <lineage>
        <taxon>Eukaryota</taxon>
        <taxon>Metazoa</taxon>
        <taxon>Spiralia</taxon>
        <taxon>Lophotrochozoa</taxon>
        <taxon>Platyhelminthes</taxon>
        <taxon>Rhabditophora</taxon>
        <taxon>Macrostomorpha</taxon>
        <taxon>Macrostomida</taxon>
        <taxon>Macrostomidae</taxon>
        <taxon>Macrostomum</taxon>
    </lineage>
</organism>
<dbReference type="OrthoDB" id="10262413at2759"/>
<dbReference type="AlphaFoldDB" id="A0A267F0T8"/>
<dbReference type="InterPro" id="IPR027417">
    <property type="entry name" value="P-loop_NTPase"/>
</dbReference>
<keyword evidence="3" id="KW-0418">Kinase</keyword>
<evidence type="ECO:0000256" key="3">
    <source>
        <dbReference type="ARBA" id="ARBA00022777"/>
    </source>
</evidence>
<dbReference type="GO" id="GO:0019205">
    <property type="term" value="F:nucleobase-containing compound kinase activity"/>
    <property type="evidence" value="ECO:0007669"/>
    <property type="project" value="InterPro"/>
</dbReference>
<dbReference type="InterPro" id="IPR000850">
    <property type="entry name" value="Adenylat/UMP-CMP_kin"/>
</dbReference>
<keyword evidence="4" id="KW-0175">Coiled coil</keyword>
<dbReference type="GO" id="GO:0006139">
    <property type="term" value="P:nucleobase-containing compound metabolic process"/>
    <property type="evidence" value="ECO:0007669"/>
    <property type="project" value="InterPro"/>
</dbReference>
<feature type="compositionally biased region" description="Basic and acidic residues" evidence="5">
    <location>
        <begin position="600"/>
        <end position="635"/>
    </location>
</feature>
<keyword evidence="1" id="KW-0808">Transferase</keyword>
<dbReference type="Pfam" id="PF00406">
    <property type="entry name" value="ADK"/>
    <property type="match status" value="1"/>
</dbReference>
<keyword evidence="7" id="KW-1185">Reference proteome</keyword>
<dbReference type="CDD" id="cd22967">
    <property type="entry name" value="DD_AK7"/>
    <property type="match status" value="1"/>
</dbReference>
<evidence type="ECO:0000313" key="6">
    <source>
        <dbReference type="EMBL" id="PAA66699.1"/>
    </source>
</evidence>
<dbReference type="Gene3D" id="3.40.50.300">
    <property type="entry name" value="P-loop containing nucleotide triphosphate hydrolases"/>
    <property type="match status" value="1"/>
</dbReference>
<feature type="coiled-coil region" evidence="4">
    <location>
        <begin position="387"/>
        <end position="439"/>
    </location>
</feature>
<dbReference type="Gene3D" id="1.20.890.10">
    <property type="entry name" value="cAMP-dependent protein kinase regulatory subunit, dimerization-anchoring domain"/>
    <property type="match status" value="1"/>
</dbReference>
<dbReference type="Pfam" id="PF05186">
    <property type="entry name" value="Dpy-30"/>
    <property type="match status" value="1"/>
</dbReference>
<name>A0A267F0T8_9PLAT</name>
<dbReference type="Proteomes" id="UP000215902">
    <property type="component" value="Unassembled WGS sequence"/>
</dbReference>